<dbReference type="EMBL" id="HBGQ01028687">
    <property type="protein sequence ID" value="CAD9410076.1"/>
    <property type="molecule type" value="Transcribed_RNA"/>
</dbReference>
<proteinExistence type="predicted"/>
<name>A0A7S2BYQ4_9DINO</name>
<organism evidence="1">
    <name type="scientific">Alexandrium andersonii</name>
    <dbReference type="NCBI Taxonomy" id="327968"/>
    <lineage>
        <taxon>Eukaryota</taxon>
        <taxon>Sar</taxon>
        <taxon>Alveolata</taxon>
        <taxon>Dinophyceae</taxon>
        <taxon>Gonyaulacales</taxon>
        <taxon>Pyrocystaceae</taxon>
        <taxon>Alexandrium</taxon>
    </lineage>
</organism>
<sequence length="121" mass="13140">MPGLALSGGRLHALEADTMEGWRLAGTIGTPVKKKIIALAIRAGLAFVLDSIGAVHRLNSLTGKWDDPVVLSKDYQWKGICALAEGGDWLALGRPMHEVGVRELWHFSPPAHKKKKKTVLP</sequence>
<accession>A0A7S2BYQ4</accession>
<dbReference type="AlphaFoldDB" id="A0A7S2BYQ4"/>
<evidence type="ECO:0000313" key="1">
    <source>
        <dbReference type="EMBL" id="CAD9410076.1"/>
    </source>
</evidence>
<gene>
    <name evidence="1" type="ORF">AAND1436_LOCUS14184</name>
</gene>
<protein>
    <submittedName>
        <fullName evidence="1">Uncharacterized protein</fullName>
    </submittedName>
</protein>
<reference evidence="1" key="1">
    <citation type="submission" date="2021-01" db="EMBL/GenBank/DDBJ databases">
        <authorList>
            <person name="Corre E."/>
            <person name="Pelletier E."/>
            <person name="Niang G."/>
            <person name="Scheremetjew M."/>
            <person name="Finn R."/>
            <person name="Kale V."/>
            <person name="Holt S."/>
            <person name="Cochrane G."/>
            <person name="Meng A."/>
            <person name="Brown T."/>
            <person name="Cohen L."/>
        </authorList>
    </citation>
    <scope>NUCLEOTIDE SEQUENCE</scope>
    <source>
        <strain evidence="1">CCMP2222</strain>
    </source>
</reference>